<dbReference type="OrthoDB" id="608866at2759"/>
<feature type="region of interest" description="Disordered" evidence="2">
    <location>
        <begin position="254"/>
        <end position="275"/>
    </location>
</feature>
<evidence type="ECO:0000256" key="2">
    <source>
        <dbReference type="SAM" id="MobiDB-lite"/>
    </source>
</evidence>
<evidence type="ECO:0000256" key="1">
    <source>
        <dbReference type="SAM" id="Coils"/>
    </source>
</evidence>
<keyword evidence="6" id="KW-1185">Reference proteome</keyword>
<organism evidence="5 6">
    <name type="scientific">Adiantum capillus-veneris</name>
    <name type="common">Maidenhair fern</name>
    <dbReference type="NCBI Taxonomy" id="13818"/>
    <lineage>
        <taxon>Eukaryota</taxon>
        <taxon>Viridiplantae</taxon>
        <taxon>Streptophyta</taxon>
        <taxon>Embryophyta</taxon>
        <taxon>Tracheophyta</taxon>
        <taxon>Polypodiopsida</taxon>
        <taxon>Polypodiidae</taxon>
        <taxon>Polypodiales</taxon>
        <taxon>Pteridineae</taxon>
        <taxon>Pteridaceae</taxon>
        <taxon>Vittarioideae</taxon>
        <taxon>Adiantum</taxon>
    </lineage>
</organism>
<dbReference type="CDD" id="cd00085">
    <property type="entry name" value="HNHc"/>
    <property type="match status" value="1"/>
</dbReference>
<feature type="compositionally biased region" description="Basic residues" evidence="2">
    <location>
        <begin position="523"/>
        <end position="532"/>
    </location>
</feature>
<feature type="region of interest" description="Disordered" evidence="2">
    <location>
        <begin position="804"/>
        <end position="855"/>
    </location>
</feature>
<dbReference type="InterPro" id="IPR003615">
    <property type="entry name" value="HNH_nuc"/>
</dbReference>
<feature type="coiled-coil region" evidence="1">
    <location>
        <begin position="340"/>
        <end position="396"/>
    </location>
</feature>
<dbReference type="AlphaFoldDB" id="A0A9D4UYA8"/>
<accession>A0A9D4UYA8</accession>
<feature type="compositionally biased region" description="Basic and acidic residues" evidence="2">
    <location>
        <begin position="812"/>
        <end position="834"/>
    </location>
</feature>
<feature type="domain" description="Myb-like" evidence="3">
    <location>
        <begin position="272"/>
        <end position="321"/>
    </location>
</feature>
<feature type="region of interest" description="Disordered" evidence="2">
    <location>
        <begin position="927"/>
        <end position="1141"/>
    </location>
</feature>
<feature type="region of interest" description="Disordered" evidence="2">
    <location>
        <begin position="663"/>
        <end position="696"/>
    </location>
</feature>
<dbReference type="EMBL" id="JABFUD020000008">
    <property type="protein sequence ID" value="KAI5076040.1"/>
    <property type="molecule type" value="Genomic_DNA"/>
</dbReference>
<comment type="caution">
    <text evidence="5">The sequence shown here is derived from an EMBL/GenBank/DDBJ whole genome shotgun (WGS) entry which is preliminary data.</text>
</comment>
<dbReference type="Pfam" id="PF00249">
    <property type="entry name" value="Myb_DNA-binding"/>
    <property type="match status" value="1"/>
</dbReference>
<evidence type="ECO:0000313" key="5">
    <source>
        <dbReference type="EMBL" id="KAI5076040.1"/>
    </source>
</evidence>
<protein>
    <recommendedName>
        <fullName evidence="7">Myb-like domain-containing protein</fullName>
    </recommendedName>
</protein>
<feature type="compositionally biased region" description="Polar residues" evidence="2">
    <location>
        <begin position="1040"/>
        <end position="1082"/>
    </location>
</feature>
<gene>
    <name evidence="5" type="ORF">GOP47_0008105</name>
</gene>
<dbReference type="PANTHER" id="PTHR33427:SF2">
    <property type="entry name" value="TRICHOHYALIN"/>
    <property type="match status" value="1"/>
</dbReference>
<dbReference type="SUPFAM" id="SSF46689">
    <property type="entry name" value="Homeodomain-like"/>
    <property type="match status" value="1"/>
</dbReference>
<dbReference type="InterPro" id="IPR001005">
    <property type="entry name" value="SANT/Myb"/>
</dbReference>
<dbReference type="Gene3D" id="1.10.10.60">
    <property type="entry name" value="Homeodomain-like"/>
    <property type="match status" value="1"/>
</dbReference>
<dbReference type="InterPro" id="IPR017930">
    <property type="entry name" value="Myb_dom"/>
</dbReference>
<feature type="compositionally biased region" description="Polar residues" evidence="2">
    <location>
        <begin position="254"/>
        <end position="263"/>
    </location>
</feature>
<feature type="compositionally biased region" description="Low complexity" evidence="2">
    <location>
        <begin position="1178"/>
        <end position="1196"/>
    </location>
</feature>
<feature type="region of interest" description="Disordered" evidence="2">
    <location>
        <begin position="887"/>
        <end position="910"/>
    </location>
</feature>
<dbReference type="PANTHER" id="PTHR33427">
    <property type="entry name" value="HNH ENDONUCLEASE"/>
    <property type="match status" value="1"/>
</dbReference>
<dbReference type="PROSITE" id="PS50090">
    <property type="entry name" value="MYB_LIKE"/>
    <property type="match status" value="1"/>
</dbReference>
<feature type="compositionally biased region" description="Basic and acidic residues" evidence="2">
    <location>
        <begin position="676"/>
        <end position="695"/>
    </location>
</feature>
<dbReference type="PROSITE" id="PS51294">
    <property type="entry name" value="HTH_MYB"/>
    <property type="match status" value="1"/>
</dbReference>
<feature type="compositionally biased region" description="Basic and acidic residues" evidence="2">
    <location>
        <begin position="504"/>
        <end position="522"/>
    </location>
</feature>
<feature type="compositionally biased region" description="Low complexity" evidence="2">
    <location>
        <begin position="893"/>
        <end position="910"/>
    </location>
</feature>
<dbReference type="Proteomes" id="UP000886520">
    <property type="component" value="Chromosome 8"/>
</dbReference>
<feature type="compositionally biased region" description="Acidic residues" evidence="2">
    <location>
        <begin position="664"/>
        <end position="675"/>
    </location>
</feature>
<feature type="region of interest" description="Disordered" evidence="2">
    <location>
        <begin position="504"/>
        <end position="545"/>
    </location>
</feature>
<dbReference type="SMART" id="SM00717">
    <property type="entry name" value="SANT"/>
    <property type="match status" value="1"/>
</dbReference>
<feature type="region of interest" description="Disordered" evidence="2">
    <location>
        <begin position="1160"/>
        <end position="1216"/>
    </location>
</feature>
<name>A0A9D4UYA8_ADICA</name>
<evidence type="ECO:0000259" key="4">
    <source>
        <dbReference type="PROSITE" id="PS51294"/>
    </source>
</evidence>
<dbReference type="Gene3D" id="1.10.30.50">
    <property type="match status" value="1"/>
</dbReference>
<reference evidence="5" key="1">
    <citation type="submission" date="2021-01" db="EMBL/GenBank/DDBJ databases">
        <title>Adiantum capillus-veneris genome.</title>
        <authorList>
            <person name="Fang Y."/>
            <person name="Liao Q."/>
        </authorList>
    </citation>
    <scope>NUCLEOTIDE SEQUENCE</scope>
    <source>
        <strain evidence="5">H3</strain>
        <tissue evidence="5">Leaf</tissue>
    </source>
</reference>
<evidence type="ECO:0008006" key="7">
    <source>
        <dbReference type="Google" id="ProtNLM"/>
    </source>
</evidence>
<dbReference type="InterPro" id="IPR009057">
    <property type="entry name" value="Homeodomain-like_sf"/>
</dbReference>
<evidence type="ECO:0000259" key="3">
    <source>
        <dbReference type="PROSITE" id="PS50090"/>
    </source>
</evidence>
<proteinExistence type="predicted"/>
<keyword evidence="1" id="KW-0175">Coiled coil</keyword>
<sequence>MLAKDILTSDEKELDSQLGYPRGYAKLCRHAHIQMQGLITPFTEGPPQRYLPYAPLDEELAKVKEFDSLFPIVDEAERDPSSARCYAGYLWQQLDHLGNAGFDPAKFRVDVYGNVLYWSADPGSPLAWEVDHWFPHSRGGKTVVSNLRIVQWQVNQRKSTKLEFLVPWWDLKLGASINQFLSVFSSKNVDFRQRAFSLFFVNGENEQLDENVVVECHSWPQPFRERKHQVGLAAASIVRVQRPMDDSLRALNSNRALKQSNPQAGGAATPARRRWTDDEEDALKRALQKFGPGHWKEIKEYEPLLVNRSTIQIKDKYRLLKGEWDKENREESSSDHQLVLLQKEEQLKQARAEEKKQKEEHLFQLEAELQELKDHNEKEKVVLEDLEHSLAKQRKRVEKQRKWSEMQSQYRQCLEKMIRDTMHQCVLFKEQARLNQAACNALLARLESQKTACDSAEMDMMKRVKQRESLEALARPKITKRTRNDGHSDVGGCIKLNVGTSVDAKDEKTAQKERPSEKDRCKGSRSHRRRRSHDSPKQFSPILDGYDGMVRAYDPSVQDEVCLHECSTDLEQEDLRTSTLAPIKNQQDALAGKVEAYGLNVEKAIMPPLTSVTKGPEEENGDNQYPKIMNHVTSPDESNESAGMKRKAIEANDLDVRLLRHEFEEAEDRQDDSESADSRMDRKGKPEAGKTRDDQQLDELLQEVLDMKGKVTAAMEDAIEDDEERTTHAGKFNLDKWLQVLLLPGKDPNGNLCTPSQPDAEDCTVKSHETVPSAEGDESVRGGMLKNLLTKINVKQQGHIGVERLGAATEGPKSDIPSRKEPVNETKEGREQGSTRRHVGPYSRPTNPSCKKAAGLNATISASEHKAKVDCHDKASKAEERKVIESFSRLKLSSDSPAPNAAAESSAENSEVAFQIACETEFVQKMKATREREQRRKMLANAGMRPQLQDLMADSTSAEPSQEQEERLLSSPFRPAFVPAPLQIEARPDTEQRRSSLGGVPTKPQNQLVLARHQQPSPLTPFPKKPQFQQHAEQQLKHLNPQQNSPHHPQNSLQQHPQSKFQTSQQNLQYSQSKFQTPQQNLRHPRKNSSHPMERSSSTPPEGQCRQLGASSPAHYGTLQPGIEQTEQEYPKQGQPSTSTAPQLLRQLTAGHVAATVASGGVVGGGGAARKASMLMKSASTRASSSSGGSPARSSSSGGGGAGRRSGEGEAEVASVRRKASFFQDWDVNENFRASLSHVWKKAVKKFDLVRQQPQQQPHQ</sequence>
<evidence type="ECO:0000313" key="6">
    <source>
        <dbReference type="Proteomes" id="UP000886520"/>
    </source>
</evidence>
<feature type="domain" description="HTH myb-type" evidence="4">
    <location>
        <begin position="272"/>
        <end position="318"/>
    </location>
</feature>
<dbReference type="CDD" id="cd11660">
    <property type="entry name" value="SANT_TRF"/>
    <property type="match status" value="1"/>
</dbReference>
<feature type="compositionally biased region" description="Basic and acidic residues" evidence="2">
    <location>
        <begin position="927"/>
        <end position="936"/>
    </location>
</feature>